<organism evidence="3 4">
    <name type="scientific">Streptantibioticus ferralitis</name>
    <dbReference type="NCBI Taxonomy" id="236510"/>
    <lineage>
        <taxon>Bacteria</taxon>
        <taxon>Bacillati</taxon>
        <taxon>Actinomycetota</taxon>
        <taxon>Actinomycetes</taxon>
        <taxon>Kitasatosporales</taxon>
        <taxon>Streptomycetaceae</taxon>
        <taxon>Streptantibioticus</taxon>
    </lineage>
</organism>
<dbReference type="Proteomes" id="UP001220022">
    <property type="component" value="Unassembled WGS sequence"/>
</dbReference>
<keyword evidence="2" id="KW-0349">Heme</keyword>
<evidence type="ECO:0000256" key="2">
    <source>
        <dbReference type="RuleBase" id="RU000461"/>
    </source>
</evidence>
<dbReference type="InterPro" id="IPR001128">
    <property type="entry name" value="Cyt_P450"/>
</dbReference>
<evidence type="ECO:0000256" key="1">
    <source>
        <dbReference type="ARBA" id="ARBA00010617"/>
    </source>
</evidence>
<dbReference type="EMBL" id="JARHTQ010000011">
    <property type="protein sequence ID" value="MDF2257744.1"/>
    <property type="molecule type" value="Genomic_DNA"/>
</dbReference>
<sequence>MDRRLSASAEGETITRTPAEGQVAALVHDFFGRWMVFSDPPHQARVRETLHHVFTSSSMASFQSEVARISADAVAAFRSSGQDLMTDLTIPFAQATVSALLGVASEEFDEVARWSGELMGFLNRSSLEPYDVRSTLQAIQDLTDYVVATVLPRGYGLAVPILQSALRDGGWDPVTVSATFAQLLTGALEPVSNALGIAVTALQRHPDQRRAVREGHVLHTDVVEEAVRFDAPFHFAARRAVADITVGGATIHRGDRVMLVLASANRDEHRFVAADSFDVRRGPVRHVSFGRGGHYCLGSFLARQEMAVLLSELDRQWPELQVNLARTGRSPAFGATQLRPAPILA</sequence>
<dbReference type="Gene3D" id="1.10.630.10">
    <property type="entry name" value="Cytochrome P450"/>
    <property type="match status" value="1"/>
</dbReference>
<keyword evidence="2" id="KW-0503">Monooxygenase</keyword>
<protein>
    <submittedName>
        <fullName evidence="3">Cytochrome P450</fullName>
    </submittedName>
</protein>
<evidence type="ECO:0000313" key="4">
    <source>
        <dbReference type="Proteomes" id="UP001220022"/>
    </source>
</evidence>
<dbReference type="InterPro" id="IPR002397">
    <property type="entry name" value="Cyt_P450_B"/>
</dbReference>
<accession>A0ABT5Z1S0</accession>
<reference evidence="3 4" key="1">
    <citation type="submission" date="2023-03" db="EMBL/GenBank/DDBJ databases">
        <title>Draft genome sequence of type strain Streptomyces ferralitis JCM 14344.</title>
        <authorList>
            <person name="Klaysubun C."/>
            <person name="Duangmal K."/>
        </authorList>
    </citation>
    <scope>NUCLEOTIDE SEQUENCE [LARGE SCALE GENOMIC DNA]</scope>
    <source>
        <strain evidence="3 4">JCM 14344</strain>
    </source>
</reference>
<keyword evidence="2" id="KW-0408">Iron</keyword>
<dbReference type="PRINTS" id="PR00359">
    <property type="entry name" value="BP450"/>
</dbReference>
<comment type="similarity">
    <text evidence="1 2">Belongs to the cytochrome P450 family.</text>
</comment>
<comment type="caution">
    <text evidence="3">The sequence shown here is derived from an EMBL/GenBank/DDBJ whole genome shotgun (WGS) entry which is preliminary data.</text>
</comment>
<dbReference type="RefSeq" id="WP_275816056.1">
    <property type="nucleotide sequence ID" value="NZ_JARHTQ010000011.1"/>
</dbReference>
<dbReference type="PANTHER" id="PTHR46696:SF1">
    <property type="entry name" value="CYTOCHROME P450 YJIB-RELATED"/>
    <property type="match status" value="1"/>
</dbReference>
<proteinExistence type="inferred from homology"/>
<dbReference type="PANTHER" id="PTHR46696">
    <property type="entry name" value="P450, PUTATIVE (EUROFUNG)-RELATED"/>
    <property type="match status" value="1"/>
</dbReference>
<gene>
    <name evidence="3" type="ORF">P2L57_19110</name>
</gene>
<evidence type="ECO:0000313" key="3">
    <source>
        <dbReference type="EMBL" id="MDF2257744.1"/>
    </source>
</evidence>
<keyword evidence="2" id="KW-0560">Oxidoreductase</keyword>
<keyword evidence="4" id="KW-1185">Reference proteome</keyword>
<keyword evidence="2" id="KW-0479">Metal-binding</keyword>
<dbReference type="Pfam" id="PF00067">
    <property type="entry name" value="p450"/>
    <property type="match status" value="1"/>
</dbReference>
<dbReference type="InterPro" id="IPR036396">
    <property type="entry name" value="Cyt_P450_sf"/>
</dbReference>
<name>A0ABT5Z1S0_9ACTN</name>
<dbReference type="InterPro" id="IPR017972">
    <property type="entry name" value="Cyt_P450_CS"/>
</dbReference>
<dbReference type="PROSITE" id="PS00086">
    <property type="entry name" value="CYTOCHROME_P450"/>
    <property type="match status" value="1"/>
</dbReference>
<dbReference type="SUPFAM" id="SSF48264">
    <property type="entry name" value="Cytochrome P450"/>
    <property type="match status" value="1"/>
</dbReference>